<sequence>MAKKTNKAEASFHGCKEVLSDKKAKRDDGRTISKEEEEKAFEPENEDPQKDASNPCLNCEKMQIEKLILDIKMSDLEKRIKQYPRVTRRGLQIGDLKQLAKSLHEEYNQISTNCMAKIETLESRIRETKLDVEQWKKKLFDIKERISILKLSLKIESSKNSKLEKTVKEIEAGFLARLDTQKKNIENFTESNSLVKRDVCAAMKTKLLLQKAEVRRLNTQNSKLSEYLEKVENVKKTSADRNENIFYRLMETRLRKVVSTIRNEARNSNFTWIREESLVRIADKFEIVVETILEKEPSLAYFINRLKAYDEQEMKKIQKDDAAQVLRSDVKKMLQEFLKTQKSKNDAEILKCYNYLYTVEKKIERKLQKRVEELDHLIVLVENYQACPNILKLQKYIDYTDKKLVTFFKEMKQFVKLETDIKRRSLRRRLGSTAHDDDDSDFLQKENEVPNRSSHRKREEDNAS</sequence>
<feature type="region of interest" description="Disordered" evidence="1">
    <location>
        <begin position="431"/>
        <end position="464"/>
    </location>
</feature>
<accession>A0A0N5CVI2</accession>
<feature type="compositionally biased region" description="Basic and acidic residues" evidence="1">
    <location>
        <begin position="19"/>
        <end position="50"/>
    </location>
</feature>
<evidence type="ECO:0000256" key="1">
    <source>
        <dbReference type="SAM" id="MobiDB-lite"/>
    </source>
</evidence>
<proteinExistence type="predicted"/>
<reference evidence="4" key="1">
    <citation type="submission" date="2017-02" db="UniProtKB">
        <authorList>
            <consortium name="WormBaseParasite"/>
        </authorList>
    </citation>
    <scope>IDENTIFICATION</scope>
</reference>
<evidence type="ECO:0000313" key="3">
    <source>
        <dbReference type="Proteomes" id="UP000276776"/>
    </source>
</evidence>
<evidence type="ECO:0000313" key="4">
    <source>
        <dbReference type="WBParaSite" id="TCLT_0000431701-mRNA-1"/>
    </source>
</evidence>
<keyword evidence="3" id="KW-1185">Reference proteome</keyword>
<feature type="region of interest" description="Disordered" evidence="1">
    <location>
        <begin position="19"/>
        <end position="55"/>
    </location>
</feature>
<dbReference type="OMA" id="NCKLKED"/>
<protein>
    <submittedName>
        <fullName evidence="4">DUF4201 domain-containing protein</fullName>
    </submittedName>
</protein>
<dbReference type="Proteomes" id="UP000276776">
    <property type="component" value="Unassembled WGS sequence"/>
</dbReference>
<evidence type="ECO:0000313" key="2">
    <source>
        <dbReference type="EMBL" id="VDN01396.1"/>
    </source>
</evidence>
<name>A0A0N5CVI2_THECL</name>
<dbReference type="WBParaSite" id="TCLT_0000431701-mRNA-1">
    <property type="protein sequence ID" value="TCLT_0000431701-mRNA-1"/>
    <property type="gene ID" value="TCLT_0000431701"/>
</dbReference>
<reference evidence="2 3" key="2">
    <citation type="submission" date="2018-11" db="EMBL/GenBank/DDBJ databases">
        <authorList>
            <consortium name="Pathogen Informatics"/>
        </authorList>
    </citation>
    <scope>NUCLEOTIDE SEQUENCE [LARGE SCALE GENOMIC DNA]</scope>
</reference>
<dbReference type="AlphaFoldDB" id="A0A0N5CVI2"/>
<gene>
    <name evidence="2" type="ORF">TCLT_LOCUS4306</name>
</gene>
<dbReference type="EMBL" id="UYYF01004283">
    <property type="protein sequence ID" value="VDN01396.1"/>
    <property type="molecule type" value="Genomic_DNA"/>
</dbReference>
<dbReference type="STRING" id="103827.A0A0N5CVI2"/>
<organism evidence="4">
    <name type="scientific">Thelazia callipaeda</name>
    <name type="common">Oriental eyeworm</name>
    <name type="synonym">Parasitic nematode</name>
    <dbReference type="NCBI Taxonomy" id="103827"/>
    <lineage>
        <taxon>Eukaryota</taxon>
        <taxon>Metazoa</taxon>
        <taxon>Ecdysozoa</taxon>
        <taxon>Nematoda</taxon>
        <taxon>Chromadorea</taxon>
        <taxon>Rhabditida</taxon>
        <taxon>Spirurina</taxon>
        <taxon>Spiruromorpha</taxon>
        <taxon>Thelazioidea</taxon>
        <taxon>Thelaziidae</taxon>
        <taxon>Thelazia</taxon>
    </lineage>
</organism>